<dbReference type="PROSITE" id="PS00056">
    <property type="entry name" value="RIBOSOMAL_S17"/>
    <property type="match status" value="1"/>
</dbReference>
<evidence type="ECO:0000256" key="4">
    <source>
        <dbReference type="RuleBase" id="RU003872"/>
    </source>
</evidence>
<evidence type="ECO:0000259" key="5">
    <source>
        <dbReference type="Pfam" id="PF16205"/>
    </source>
</evidence>
<comment type="caution">
    <text evidence="6">The sequence shown here is derived from an EMBL/GenBank/DDBJ whole genome shotgun (WGS) entry which is preliminary data.</text>
</comment>
<dbReference type="FunFam" id="2.40.50.1000:FF:000004">
    <property type="entry name" value="40S ribosomal proteins S11"/>
    <property type="match status" value="1"/>
</dbReference>
<dbReference type="AlphaFoldDB" id="A0A835Z9X9"/>
<sequence length="164" mass="18939">MEYKEAEQTEKAYQKQDAVFIAAKRVIGKKTKKGMRFYKNIGLGFKTPKLAISGTYVDKKCPFTGNVSIRGRILKGLVLSAGKMKNTCVIRRDYLHYVTKYRRFEKRHKNLMVHLSPCFPNVKEGDILTVGQCRPLSKTIRFNALEHEPCINTSISVKKQFRMF</sequence>
<keyword evidence="3 4" id="KW-0687">Ribonucleoprotein</keyword>
<dbReference type="PANTHER" id="PTHR10744">
    <property type="entry name" value="40S RIBOSOMAL PROTEIN S11 FAMILY MEMBER"/>
    <property type="match status" value="1"/>
</dbReference>
<protein>
    <submittedName>
        <fullName evidence="6">Ribosomal protein S17-domain-containing protein</fullName>
    </submittedName>
</protein>
<gene>
    <name evidence="6" type="ORF">JKP88DRAFT_205890</name>
</gene>
<dbReference type="InterPro" id="IPR019979">
    <property type="entry name" value="Ribosomal_uS17_CS"/>
</dbReference>
<dbReference type="CDD" id="cd00364">
    <property type="entry name" value="Ribosomal_uS17"/>
    <property type="match status" value="1"/>
</dbReference>
<dbReference type="InterPro" id="IPR032440">
    <property type="entry name" value="Ribosomal_uS17_N"/>
</dbReference>
<feature type="domain" description="Small ribosomal subunit protein uS17 N-terminal" evidence="5">
    <location>
        <begin position="8"/>
        <end position="74"/>
    </location>
</feature>
<dbReference type="EMBL" id="JAFCMP010000043">
    <property type="protein sequence ID" value="KAG5189906.1"/>
    <property type="molecule type" value="Genomic_DNA"/>
</dbReference>
<dbReference type="OrthoDB" id="10254436at2759"/>
<dbReference type="GO" id="GO:0003735">
    <property type="term" value="F:structural constituent of ribosome"/>
    <property type="evidence" value="ECO:0007669"/>
    <property type="project" value="InterPro"/>
</dbReference>
<dbReference type="InterPro" id="IPR012340">
    <property type="entry name" value="NA-bd_OB-fold"/>
</dbReference>
<evidence type="ECO:0000256" key="1">
    <source>
        <dbReference type="ARBA" id="ARBA00010254"/>
    </source>
</evidence>
<dbReference type="PRINTS" id="PR00973">
    <property type="entry name" value="RIBOSOMALS17"/>
</dbReference>
<keyword evidence="2 4" id="KW-0689">Ribosomal protein</keyword>
<comment type="similarity">
    <text evidence="1 4">Belongs to the universal ribosomal protein uS17 family.</text>
</comment>
<dbReference type="Pfam" id="PF00366">
    <property type="entry name" value="Ribosomal_S17"/>
    <property type="match status" value="1"/>
</dbReference>
<dbReference type="PANTHER" id="PTHR10744:SF9">
    <property type="entry name" value="40S RIBOSOMAL PROTEIN S11-RELATED"/>
    <property type="match status" value="1"/>
</dbReference>
<evidence type="ECO:0000256" key="2">
    <source>
        <dbReference type="ARBA" id="ARBA00022980"/>
    </source>
</evidence>
<evidence type="ECO:0000313" key="7">
    <source>
        <dbReference type="Proteomes" id="UP000664859"/>
    </source>
</evidence>
<dbReference type="SUPFAM" id="SSF50249">
    <property type="entry name" value="Nucleic acid-binding proteins"/>
    <property type="match status" value="1"/>
</dbReference>
<dbReference type="InterPro" id="IPR000266">
    <property type="entry name" value="Ribosomal_uS17"/>
</dbReference>
<dbReference type="GO" id="GO:0022627">
    <property type="term" value="C:cytosolic small ribosomal subunit"/>
    <property type="evidence" value="ECO:0007669"/>
    <property type="project" value="TreeGrafter"/>
</dbReference>
<accession>A0A835Z9X9</accession>
<organism evidence="6 7">
    <name type="scientific">Tribonema minus</name>
    <dbReference type="NCBI Taxonomy" id="303371"/>
    <lineage>
        <taxon>Eukaryota</taxon>
        <taxon>Sar</taxon>
        <taxon>Stramenopiles</taxon>
        <taxon>Ochrophyta</taxon>
        <taxon>PX clade</taxon>
        <taxon>Xanthophyceae</taxon>
        <taxon>Tribonematales</taxon>
        <taxon>Tribonemataceae</taxon>
        <taxon>Tribonema</taxon>
    </lineage>
</organism>
<name>A0A835Z9X9_9STRA</name>
<dbReference type="Gene3D" id="2.40.50.1000">
    <property type="match status" value="1"/>
</dbReference>
<proteinExistence type="inferred from homology"/>
<evidence type="ECO:0000256" key="3">
    <source>
        <dbReference type="ARBA" id="ARBA00023274"/>
    </source>
</evidence>
<dbReference type="GO" id="GO:0006412">
    <property type="term" value="P:translation"/>
    <property type="evidence" value="ECO:0007669"/>
    <property type="project" value="InterPro"/>
</dbReference>
<evidence type="ECO:0000313" key="6">
    <source>
        <dbReference type="EMBL" id="KAG5189906.1"/>
    </source>
</evidence>
<dbReference type="Pfam" id="PF16205">
    <property type="entry name" value="Ribosomal_S17_N"/>
    <property type="match status" value="1"/>
</dbReference>
<reference evidence="6" key="1">
    <citation type="submission" date="2021-02" db="EMBL/GenBank/DDBJ databases">
        <title>First Annotated Genome of the Yellow-green Alga Tribonema minus.</title>
        <authorList>
            <person name="Mahan K.M."/>
        </authorList>
    </citation>
    <scope>NUCLEOTIDE SEQUENCE</scope>
    <source>
        <strain evidence="6">UTEX B ZZ1240</strain>
    </source>
</reference>
<dbReference type="Proteomes" id="UP000664859">
    <property type="component" value="Unassembled WGS sequence"/>
</dbReference>
<keyword evidence="7" id="KW-1185">Reference proteome</keyword>